<comment type="caution">
    <text evidence="2">The sequence shown here is derived from an EMBL/GenBank/DDBJ whole genome shotgun (WGS) entry which is preliminary data.</text>
</comment>
<reference evidence="2 3" key="1">
    <citation type="journal article" date="2019" name="Nat. Microbiol.">
        <title>Wide diversity of methane and short-chain alkane metabolisms in uncultured archaea.</title>
        <authorList>
            <person name="Borrel G."/>
            <person name="Adam P.S."/>
            <person name="McKay L.J."/>
            <person name="Chen L.X."/>
            <person name="Sierra-Garcia I.N."/>
            <person name="Sieber C.M."/>
            <person name="Letourneur Q."/>
            <person name="Ghozlane A."/>
            <person name="Andersen G.L."/>
            <person name="Li W.J."/>
            <person name="Hallam S.J."/>
            <person name="Muyzer G."/>
            <person name="de Oliveira V.M."/>
            <person name="Inskeep W.P."/>
            <person name="Banfield J.F."/>
            <person name="Gribaldo S."/>
        </authorList>
    </citation>
    <scope>NUCLEOTIDE SEQUENCE [LARGE SCALE GENOMIC DNA]</scope>
    <source>
        <strain evidence="2">NM1a</strain>
    </source>
</reference>
<dbReference type="Pfam" id="PF01886">
    <property type="entry name" value="DUF61"/>
    <property type="match status" value="1"/>
</dbReference>
<sequence>MKERTFRKMVESLNSHIPKERKTLSSLLSENRPMVRGRDGSLHVFKKKELDKIAEILPKEDYDRLFLPIYIEMNSDYGRGAGRVVGKINCDIVKRILGEGYYYEKDDEIILYANDVANLRKMLPTTTQYIFSVSI</sequence>
<dbReference type="AlphaFoldDB" id="A0A520KRS9"/>
<dbReference type="EMBL" id="RXIF01000006">
    <property type="protein sequence ID" value="RZN64494.1"/>
    <property type="molecule type" value="Genomic_DNA"/>
</dbReference>
<evidence type="ECO:0000313" key="3">
    <source>
        <dbReference type="Proteomes" id="UP000317158"/>
    </source>
</evidence>
<evidence type="ECO:0000256" key="1">
    <source>
        <dbReference type="HAMAP-Rule" id="MF_00585"/>
    </source>
</evidence>
<protein>
    <recommendedName>
        <fullName evidence="1">UPF0216 protein EF806_03885</fullName>
    </recommendedName>
</protein>
<dbReference type="Proteomes" id="UP000317158">
    <property type="component" value="Unassembled WGS sequence"/>
</dbReference>
<dbReference type="InterPro" id="IPR002746">
    <property type="entry name" value="UPF0216"/>
</dbReference>
<dbReference type="PIRSF" id="PIRSF005264">
    <property type="entry name" value="UCP005264"/>
    <property type="match status" value="1"/>
</dbReference>
<gene>
    <name evidence="2" type="ORF">EF806_03885</name>
</gene>
<accession>A0A520KRS9</accession>
<evidence type="ECO:0000313" key="2">
    <source>
        <dbReference type="EMBL" id="RZN64494.1"/>
    </source>
</evidence>
<comment type="similarity">
    <text evidence="1">Belongs to the UPF0216 family.</text>
</comment>
<dbReference type="NCBIfam" id="NF003153">
    <property type="entry name" value="PRK04115.1"/>
    <property type="match status" value="1"/>
</dbReference>
<dbReference type="HAMAP" id="MF_00585">
    <property type="entry name" value="UPF0216"/>
    <property type="match status" value="1"/>
</dbReference>
<organism evidence="2 3">
    <name type="scientific">Methanoliparum thermophilum</name>
    <dbReference type="NCBI Taxonomy" id="2491083"/>
    <lineage>
        <taxon>Archaea</taxon>
        <taxon>Methanobacteriati</taxon>
        <taxon>Methanobacteriota</taxon>
        <taxon>Candidatus Methanoliparia</taxon>
        <taxon>Candidatus Methanoliparales</taxon>
        <taxon>Candidatus Methanoliparaceae</taxon>
        <taxon>Candidatus Methanoliparum</taxon>
    </lineage>
</organism>
<proteinExistence type="inferred from homology"/>
<name>A0A520KRS9_METT2</name>